<keyword evidence="5 6" id="KW-0234">DNA repair</keyword>
<keyword evidence="9" id="KW-1185">Reference proteome</keyword>
<evidence type="ECO:0000256" key="1">
    <source>
        <dbReference type="ARBA" id="ARBA00022722"/>
    </source>
</evidence>
<evidence type="ECO:0000256" key="2">
    <source>
        <dbReference type="ARBA" id="ARBA00022759"/>
    </source>
</evidence>
<keyword evidence="4 6" id="KW-0378">Hydrolase</keyword>
<dbReference type="Pfam" id="PF04480">
    <property type="entry name" value="DUF559"/>
    <property type="match status" value="1"/>
</dbReference>
<dbReference type="InterPro" id="IPR007569">
    <property type="entry name" value="DUF559"/>
</dbReference>
<dbReference type="CDD" id="cd00221">
    <property type="entry name" value="Vsr"/>
    <property type="match status" value="1"/>
</dbReference>
<proteinExistence type="inferred from homology"/>
<evidence type="ECO:0000256" key="3">
    <source>
        <dbReference type="ARBA" id="ARBA00022763"/>
    </source>
</evidence>
<comment type="similarity">
    <text evidence="6">Belongs to the vsr family.</text>
</comment>
<reference evidence="8 9" key="1">
    <citation type="submission" date="2021-11" db="EMBL/GenBank/DDBJ databases">
        <authorList>
            <person name="Oh E.-T."/>
            <person name="Kim S.-B."/>
        </authorList>
    </citation>
    <scope>NUCLEOTIDE SEQUENCE [LARGE SCALE GENOMIC DNA]</scope>
    <source>
        <strain evidence="8 9">MMS20-SJTN17</strain>
    </source>
</reference>
<dbReference type="InterPro" id="IPR004603">
    <property type="entry name" value="DNA_mismatch_endonuc_vsr"/>
</dbReference>
<dbReference type="Proteomes" id="UP001430614">
    <property type="component" value="Unassembled WGS sequence"/>
</dbReference>
<keyword evidence="2 6" id="KW-0255">Endonuclease</keyword>
<dbReference type="RefSeq" id="WP_268991369.1">
    <property type="nucleotide sequence ID" value="NZ_JAJITC010000004.1"/>
</dbReference>
<evidence type="ECO:0000256" key="6">
    <source>
        <dbReference type="PIRNR" id="PIRNR018267"/>
    </source>
</evidence>
<dbReference type="Gene3D" id="3.40.960.10">
    <property type="entry name" value="VSR Endonuclease"/>
    <property type="match status" value="1"/>
</dbReference>
<evidence type="ECO:0000256" key="5">
    <source>
        <dbReference type="ARBA" id="ARBA00023204"/>
    </source>
</evidence>
<keyword evidence="1 6" id="KW-0540">Nuclease</keyword>
<comment type="function">
    <text evidence="6">May nick specific sequences that contain T:G mispairs resulting from m5C-deamination.</text>
</comment>
<dbReference type="NCBIfam" id="TIGR00632">
    <property type="entry name" value="vsr"/>
    <property type="match status" value="1"/>
</dbReference>
<evidence type="ECO:0000313" key="9">
    <source>
        <dbReference type="Proteomes" id="UP001430614"/>
    </source>
</evidence>
<dbReference type="Pfam" id="PF03852">
    <property type="entry name" value="Vsr"/>
    <property type="match status" value="1"/>
</dbReference>
<evidence type="ECO:0000256" key="4">
    <source>
        <dbReference type="ARBA" id="ARBA00022801"/>
    </source>
</evidence>
<protein>
    <recommendedName>
        <fullName evidence="6">Very short patch repair endonuclease</fullName>
        <ecNumber evidence="6">3.1.-.-</ecNumber>
    </recommendedName>
</protein>
<dbReference type="SUPFAM" id="SSF52980">
    <property type="entry name" value="Restriction endonuclease-like"/>
    <property type="match status" value="1"/>
</dbReference>
<organism evidence="8 9">
    <name type="scientific">Paraburkholderia translucens</name>
    <dbReference type="NCBI Taxonomy" id="2886945"/>
    <lineage>
        <taxon>Bacteria</taxon>
        <taxon>Pseudomonadati</taxon>
        <taxon>Pseudomonadota</taxon>
        <taxon>Betaproteobacteria</taxon>
        <taxon>Burkholderiales</taxon>
        <taxon>Burkholderiaceae</taxon>
        <taxon>Paraburkholderia</taxon>
    </lineage>
</organism>
<evidence type="ECO:0000313" key="8">
    <source>
        <dbReference type="EMBL" id="MCC8402025.1"/>
    </source>
</evidence>
<keyword evidence="3 6" id="KW-0227">DNA damage</keyword>
<accession>A0ABS8KBD6</accession>
<name>A0ABS8KBD6_9BURK</name>
<dbReference type="EC" id="3.1.-.-" evidence="6"/>
<sequence>MVDILTAEQRSARMRRVRQTGTNIELRLRRALWAAGLRYRLKAADSLPGRPDVVFPSVKVAVFVDGCFWHGCPLHGTKPASNASFWAEKIRRNQERDQQVDDKLSAAGWRVVRVWEHEVKKDLTGCVSRIRVAIQTADR</sequence>
<feature type="domain" description="DUF559" evidence="7">
    <location>
        <begin position="92"/>
        <end position="134"/>
    </location>
</feature>
<dbReference type="EMBL" id="JAJITC010000004">
    <property type="protein sequence ID" value="MCC8402025.1"/>
    <property type="molecule type" value="Genomic_DNA"/>
</dbReference>
<evidence type="ECO:0000259" key="7">
    <source>
        <dbReference type="Pfam" id="PF04480"/>
    </source>
</evidence>
<gene>
    <name evidence="8" type="ORF">LJ655_08980</name>
</gene>
<dbReference type="GO" id="GO:0004519">
    <property type="term" value="F:endonuclease activity"/>
    <property type="evidence" value="ECO:0007669"/>
    <property type="project" value="UniProtKB-KW"/>
</dbReference>
<dbReference type="InterPro" id="IPR011335">
    <property type="entry name" value="Restrct_endonuc-II-like"/>
</dbReference>
<dbReference type="PIRSF" id="PIRSF018267">
    <property type="entry name" value="VSR_endonuc"/>
    <property type="match status" value="1"/>
</dbReference>
<comment type="caution">
    <text evidence="8">The sequence shown here is derived from an EMBL/GenBank/DDBJ whole genome shotgun (WGS) entry which is preliminary data.</text>
</comment>